<dbReference type="AlphaFoldDB" id="A0A507ARR5"/>
<evidence type="ECO:0000313" key="2">
    <source>
        <dbReference type="Proteomes" id="UP000319257"/>
    </source>
</evidence>
<reference evidence="1 2" key="1">
    <citation type="submission" date="2019-06" db="EMBL/GenBank/DDBJ databases">
        <title>Draft genome sequence of the filamentous fungus Phialemoniopsis curvata isolated from diesel fuel.</title>
        <authorList>
            <person name="Varaljay V.A."/>
            <person name="Lyon W.J."/>
            <person name="Crouch A.L."/>
            <person name="Drake C.E."/>
            <person name="Hollomon J.M."/>
            <person name="Nadeau L.J."/>
            <person name="Nunn H.S."/>
            <person name="Stevenson B.S."/>
            <person name="Bojanowski C.L."/>
            <person name="Crookes-Goodson W.J."/>
        </authorList>
    </citation>
    <scope>NUCLEOTIDE SEQUENCE [LARGE SCALE GENOMIC DNA]</scope>
    <source>
        <strain evidence="1 2">D216</strain>
    </source>
</reference>
<dbReference type="InParanoid" id="A0A507ARR5"/>
<comment type="caution">
    <text evidence="1">The sequence shown here is derived from an EMBL/GenBank/DDBJ whole genome shotgun (WGS) entry which is preliminary data.</text>
</comment>
<evidence type="ECO:0000313" key="1">
    <source>
        <dbReference type="EMBL" id="TPX12682.1"/>
    </source>
</evidence>
<dbReference type="Proteomes" id="UP000319257">
    <property type="component" value="Unassembled WGS sequence"/>
</dbReference>
<dbReference type="EMBL" id="SKBQ01000003">
    <property type="protein sequence ID" value="TPX12682.1"/>
    <property type="molecule type" value="Genomic_DNA"/>
</dbReference>
<protein>
    <submittedName>
        <fullName evidence="1">Uncharacterized protein</fullName>
    </submittedName>
</protein>
<proteinExistence type="predicted"/>
<accession>A0A507ARR5</accession>
<sequence>MAPHLLEAEPYEEHKTPFAQAFSEKRHVASDMDATAISGLPSPTMPDYNIERCSAEQARSLNPFLARVRLDRSPRLPGPSVFYVDGREFNRVPSPLGPHPIVELFDTCPPGHSLTMRQRLAEIIRNDSPSGILVLRYGFSNLSGTEQYPTIQLALNPKAASEERAVELAREAADYIFQFPTLRDLSIEITETAFTFYCSENDNEKYRKWGYYLEDAYRPVPTTGTSIGPSQGSKRTGTLGGYVRVRFKRKPGLESPSTRPASYEVVAALTCHHVVSGKPMQIIAHPENDCISVPSAGDHESFQKILLEPDGQVKNSYHNTPDFSFLKIKRKAGFLSKGEEKVLNLYEKMEKLEKQRGELCKAFDPSQDDGDIPKMEDFGPILDWALVAVDPFRVGFDMDCIPGVLTRDQATKLRLSYAPSDGLHIRPHNGIDHIDDIDELKARFGAPDDPKRSVFMIGRTSGMKLGAISEVDASVEMRIEIDGVEEPIRVVGKTTVIVTPPGAIKSDGMWAFGSKGDSGSLVYTYQGKALAVYHGGVALFDIDGRNPEPDNARNDGIHFATPIKDTFKDIIKVLVSDPANAEYDIDAVELI</sequence>
<dbReference type="OrthoDB" id="5424209at2759"/>
<keyword evidence="2" id="KW-1185">Reference proteome</keyword>
<name>A0A507ARR5_9PEZI</name>
<gene>
    <name evidence="1" type="ORF">E0L32_000859</name>
</gene>
<organism evidence="1 2">
    <name type="scientific">Thyridium curvatum</name>
    <dbReference type="NCBI Taxonomy" id="1093900"/>
    <lineage>
        <taxon>Eukaryota</taxon>
        <taxon>Fungi</taxon>
        <taxon>Dikarya</taxon>
        <taxon>Ascomycota</taxon>
        <taxon>Pezizomycotina</taxon>
        <taxon>Sordariomycetes</taxon>
        <taxon>Sordariomycetidae</taxon>
        <taxon>Thyridiales</taxon>
        <taxon>Thyridiaceae</taxon>
        <taxon>Thyridium</taxon>
    </lineage>
</organism>
<dbReference type="GeneID" id="41968306"/>
<dbReference type="RefSeq" id="XP_030994393.1">
    <property type="nucleotide sequence ID" value="XM_031143471.1"/>
</dbReference>